<dbReference type="GeneID" id="94175533"/>
<evidence type="ECO:0000256" key="6">
    <source>
        <dbReference type="ARBA" id="ARBA00023004"/>
    </source>
</evidence>
<dbReference type="GO" id="GO:0005524">
    <property type="term" value="F:ATP binding"/>
    <property type="evidence" value="ECO:0007669"/>
    <property type="project" value="UniProtKB-KW"/>
</dbReference>
<evidence type="ECO:0000256" key="5">
    <source>
        <dbReference type="ARBA" id="ARBA00022840"/>
    </source>
</evidence>
<keyword evidence="1" id="KW-0479">Metal-binding</keyword>
<evidence type="ECO:0000313" key="11">
    <source>
        <dbReference type="EMBL" id="KAG5486968.1"/>
    </source>
</evidence>
<feature type="region of interest" description="Disordered" evidence="9">
    <location>
        <begin position="475"/>
        <end position="503"/>
    </location>
</feature>
<evidence type="ECO:0000256" key="2">
    <source>
        <dbReference type="ARBA" id="ARBA00022741"/>
    </source>
</evidence>
<dbReference type="GO" id="GO:0016818">
    <property type="term" value="F:hydrolase activity, acting on acid anhydrides, in phosphorus-containing anhydrides"/>
    <property type="evidence" value="ECO:0007669"/>
    <property type="project" value="InterPro"/>
</dbReference>
<proteinExistence type="predicted"/>
<reference evidence="11 12" key="1">
    <citation type="submission" date="2021-02" db="EMBL/GenBank/DDBJ databases">
        <title>Leishmania (Mundinia) enrietti genome sequencing and assembly.</title>
        <authorList>
            <person name="Almutairi H."/>
            <person name="Gatherer D."/>
        </authorList>
    </citation>
    <scope>NUCLEOTIDE SEQUENCE [LARGE SCALE GENOMIC DNA]</scope>
    <source>
        <strain evidence="11">CUR178</strain>
    </source>
</reference>
<keyword evidence="7" id="KW-0411">Iron-sulfur</keyword>
<evidence type="ECO:0000313" key="12">
    <source>
        <dbReference type="Proteomes" id="UP000674179"/>
    </source>
</evidence>
<feature type="compositionally biased region" description="Low complexity" evidence="9">
    <location>
        <begin position="628"/>
        <end position="637"/>
    </location>
</feature>
<dbReference type="InterPro" id="IPR045028">
    <property type="entry name" value="DinG/Rad3-like"/>
</dbReference>
<evidence type="ECO:0000256" key="4">
    <source>
        <dbReference type="ARBA" id="ARBA00022806"/>
    </source>
</evidence>
<feature type="region of interest" description="Disordered" evidence="9">
    <location>
        <begin position="623"/>
        <end position="648"/>
    </location>
</feature>
<feature type="region of interest" description="Disordered" evidence="9">
    <location>
        <begin position="235"/>
        <end position="256"/>
    </location>
</feature>
<evidence type="ECO:0000256" key="9">
    <source>
        <dbReference type="SAM" id="MobiDB-lite"/>
    </source>
</evidence>
<feature type="compositionally biased region" description="Pro residues" evidence="9">
    <location>
        <begin position="345"/>
        <end position="357"/>
    </location>
</feature>
<feature type="region of interest" description="Disordered" evidence="9">
    <location>
        <begin position="315"/>
        <end position="369"/>
    </location>
</feature>
<feature type="region of interest" description="Disordered" evidence="9">
    <location>
        <begin position="869"/>
        <end position="896"/>
    </location>
</feature>
<keyword evidence="5" id="KW-0067">ATP-binding</keyword>
<dbReference type="SMART" id="SM00491">
    <property type="entry name" value="HELICc2"/>
    <property type="match status" value="1"/>
</dbReference>
<name>A0A836L347_LEIEN</name>
<dbReference type="Proteomes" id="UP000674179">
    <property type="component" value="Chromosome 3"/>
</dbReference>
<feature type="compositionally biased region" description="Basic and acidic residues" evidence="9">
    <location>
        <begin position="315"/>
        <end position="325"/>
    </location>
</feature>
<feature type="region of interest" description="Disordered" evidence="9">
    <location>
        <begin position="578"/>
        <end position="597"/>
    </location>
</feature>
<protein>
    <recommendedName>
        <fullName evidence="10">Helicase ATP-binding domain-containing protein</fullName>
    </recommendedName>
</protein>
<accession>A0A836L347</accession>
<dbReference type="GO" id="GO:0005634">
    <property type="term" value="C:nucleus"/>
    <property type="evidence" value="ECO:0007669"/>
    <property type="project" value="TreeGrafter"/>
</dbReference>
<dbReference type="PROSITE" id="PS51193">
    <property type="entry name" value="HELICASE_ATP_BIND_2"/>
    <property type="match status" value="1"/>
</dbReference>
<organism evidence="11 12">
    <name type="scientific">Leishmania enriettii</name>
    <dbReference type="NCBI Taxonomy" id="5663"/>
    <lineage>
        <taxon>Eukaryota</taxon>
        <taxon>Discoba</taxon>
        <taxon>Euglenozoa</taxon>
        <taxon>Kinetoplastea</taxon>
        <taxon>Metakinetoplastina</taxon>
        <taxon>Trypanosomatida</taxon>
        <taxon>Trypanosomatidae</taxon>
        <taxon>Leishmaniinae</taxon>
        <taxon>Leishmania</taxon>
    </lineage>
</organism>
<keyword evidence="12" id="KW-1185">Reference proteome</keyword>
<keyword evidence="6" id="KW-0408">Iron</keyword>
<keyword evidence="4" id="KW-0347">Helicase</keyword>
<feature type="compositionally biased region" description="Low complexity" evidence="9">
    <location>
        <begin position="236"/>
        <end position="250"/>
    </location>
</feature>
<dbReference type="InterPro" id="IPR010614">
    <property type="entry name" value="RAD3-like_helicase_DEAD"/>
</dbReference>
<evidence type="ECO:0000259" key="10">
    <source>
        <dbReference type="PROSITE" id="PS51193"/>
    </source>
</evidence>
<dbReference type="EMBL" id="JAFHKP010000003">
    <property type="protein sequence ID" value="KAG5486968.1"/>
    <property type="molecule type" value="Genomic_DNA"/>
</dbReference>
<dbReference type="GO" id="GO:0034085">
    <property type="term" value="P:establishment of sister chromatid cohesion"/>
    <property type="evidence" value="ECO:0007669"/>
    <property type="project" value="TreeGrafter"/>
</dbReference>
<dbReference type="Pfam" id="PF13307">
    <property type="entry name" value="Helicase_C_2"/>
    <property type="match status" value="1"/>
</dbReference>
<dbReference type="Gene3D" id="3.40.50.300">
    <property type="entry name" value="P-loop containing nucleotide triphosphate hydrolases"/>
    <property type="match status" value="2"/>
</dbReference>
<comment type="caution">
    <text evidence="11">The sequence shown here is derived from an EMBL/GenBank/DDBJ whole genome shotgun (WGS) entry which is preliminary data.</text>
</comment>
<evidence type="ECO:0000256" key="8">
    <source>
        <dbReference type="ARBA" id="ARBA00023235"/>
    </source>
</evidence>
<keyword evidence="2" id="KW-0547">Nucleotide-binding</keyword>
<dbReference type="InterPro" id="IPR006555">
    <property type="entry name" value="ATP-dep_Helicase_C"/>
</dbReference>
<feature type="region of interest" description="Disordered" evidence="9">
    <location>
        <begin position="1054"/>
        <end position="1076"/>
    </location>
</feature>
<evidence type="ECO:0000256" key="3">
    <source>
        <dbReference type="ARBA" id="ARBA00022801"/>
    </source>
</evidence>
<dbReference type="OrthoDB" id="267079at2759"/>
<dbReference type="RefSeq" id="XP_067696049.1">
    <property type="nucleotide sequence ID" value="XM_067840023.1"/>
</dbReference>
<dbReference type="GO" id="GO:0006139">
    <property type="term" value="P:nucleobase-containing compound metabolic process"/>
    <property type="evidence" value="ECO:0007669"/>
    <property type="project" value="InterPro"/>
</dbReference>
<evidence type="ECO:0000256" key="7">
    <source>
        <dbReference type="ARBA" id="ARBA00023014"/>
    </source>
</evidence>
<dbReference type="InterPro" id="IPR014013">
    <property type="entry name" value="Helic_SF1/SF2_ATP-bd_DinG/Rad3"/>
</dbReference>
<dbReference type="InterPro" id="IPR027417">
    <property type="entry name" value="P-loop_NTPase"/>
</dbReference>
<evidence type="ECO:0000256" key="1">
    <source>
        <dbReference type="ARBA" id="ARBA00022723"/>
    </source>
</evidence>
<feature type="compositionally biased region" description="Basic and acidic residues" evidence="9">
    <location>
        <begin position="410"/>
        <end position="428"/>
    </location>
</feature>
<dbReference type="Pfam" id="PF06733">
    <property type="entry name" value="DEAD_2"/>
    <property type="match status" value="1"/>
</dbReference>
<sequence>MHQVGPYQIPFPYAPYPLQEHAMTALRDYLEHHRGCHHTVSTSSLCRSINVVPAAVSSTSPQPSSSMTRSPLDARSFPSRVVVLESPTGTGKSQMLLNSVLSHLFETVENATHVDGMASACSSTHAELPAVIASAGAHESERVTLAPPPSSPTLEEVLRQRQLEEEIMQVRQERRARVRAHRRQIRQARNLMRLQQSTEGGEPDFLLAQDPLAWYAEQPAVMTMGLHDGDVGDLHSTSWPSASSSSSASDGDVDDDAEGQLETVLSAIIPLRKPKVYFASRTHTQLQQLMEDLQRTAFAQLQLRPRQRTIEPLERADVRSAREKVSVGGSDDCGASSHSFDSLPPACPPAAAPPGSPSRPQQQQQPRRLTAVHVAGRLHLCLNADLRRKAGGNSDRLNFYCREAMRFERSKEGRHNRRQQQEHPRPQPRDPTGSPTVRDIEAATGEQQQLEDDKGCVYCVESHLRSLMTYLRDEQQRADAAAGPADVPSGRGSASGNGGPPSSIYPLERLRRLGADLQACPYIATRLLLRGADVAFIPYGHVLDEGQRAALLGGAATNPATAAEAAVFAAQADSWPATEAGGGGVDGESSGFSHGDVLSNTSPSLGAVLYHRRQRVTATAAFRRRQGRQGWPQQQQRDGSLIPGAKTRRTCESHVREEEEAEENAMWHAMACSAPPSFRGDILVFDEAHNIADHCRSVSTVTVAPWQLRLAQRLAETYLERYASRLLTRNKQRLRELIRFLRHLSGFCERVDSAVVLGEDGEGDGDAVPSVSAPSSLPVPLSPSSAATEPAAVRTRVLPFHAFLFDAGIDSVDVYALLTFLADSQLLMKLQGFVSYLLDAERRHGQEMRTVKAATAAMRTKVVIRGTDNRTRSAVGVKRQRSSGIAPGASDTRSEAQRQHRFLQSLDLLSGHEKTTEEERPPPRLPLAELISQQLQSASVTAAGAATYAGAVASPDPVQLRALAAEALQRVERLLCALYVSDATSTRVLWTPLPSPARCGGDVVRQGTLKIMQLEPGTHTFAPLVLEARAVVLAGGTMQPLAFTCGPLLPPQATTGGGASGDSLTPNATGRASVKAAAGGTGSSDCIDAPSHGGAVCTPHVHPFHLISEGHVVPPSSVQVWALGTGPSGLRMELSHQALALRSDPASAANHAISPHAHRVLAEVGCTLLNLARVLPPAGAICFFTSYDVMDAVVAVLESTGYYAQINEVKRIFTETRNGGRVGGDRWERSTASGSDGGSGESVAQLLREYQEWIDGEVDSHGDVARALGSSATSLCANAAASQQHRSRRGAFLFAVMGGRLSEGINFADDLGRAVVVLGMPYANPTDVELQMSLKHIVMTRLMANANAGCRGTRGPAGSASVPSLSSSSPFTCTEEWGLYMDGMMRTVNQCIGRCIRHADDYATIILLDARYTERQDVRRRISAWLQPSMRVAQTFGQLFSGVREFFARRRPKA</sequence>
<feature type="region of interest" description="Disordered" evidence="9">
    <location>
        <begin position="765"/>
        <end position="785"/>
    </location>
</feature>
<dbReference type="PANTHER" id="PTHR11472:SF41">
    <property type="entry name" value="ATP-DEPENDENT DNA HELICASE DDX11-RELATED"/>
    <property type="match status" value="1"/>
</dbReference>
<dbReference type="PANTHER" id="PTHR11472">
    <property type="entry name" value="DNA REPAIR DEAD HELICASE RAD3/XP-D SUBFAMILY MEMBER"/>
    <property type="match status" value="1"/>
</dbReference>
<gene>
    <name evidence="11" type="ORF">CUR178_08395</name>
</gene>
<feature type="domain" description="Helicase ATP-binding" evidence="10">
    <location>
        <begin position="5"/>
        <end position="736"/>
    </location>
</feature>
<dbReference type="GO" id="GO:0046872">
    <property type="term" value="F:metal ion binding"/>
    <property type="evidence" value="ECO:0007669"/>
    <property type="project" value="UniProtKB-KW"/>
</dbReference>
<dbReference type="GO" id="GO:0003678">
    <property type="term" value="F:DNA helicase activity"/>
    <property type="evidence" value="ECO:0007669"/>
    <property type="project" value="InterPro"/>
</dbReference>
<feature type="compositionally biased region" description="Low complexity" evidence="9">
    <location>
        <begin position="766"/>
        <end position="785"/>
    </location>
</feature>
<dbReference type="GO" id="GO:0051536">
    <property type="term" value="F:iron-sulfur cluster binding"/>
    <property type="evidence" value="ECO:0007669"/>
    <property type="project" value="UniProtKB-KW"/>
</dbReference>
<keyword evidence="3" id="KW-0378">Hydrolase</keyword>
<feature type="region of interest" description="Disordered" evidence="9">
    <location>
        <begin position="410"/>
        <end position="437"/>
    </location>
</feature>
<keyword evidence="8" id="KW-0413">Isomerase</keyword>
<feature type="compositionally biased region" description="Low complexity" evidence="9">
    <location>
        <begin position="358"/>
        <end position="368"/>
    </location>
</feature>
<dbReference type="KEGG" id="lenr:94175533"/>
<dbReference type="GO" id="GO:0003677">
    <property type="term" value="F:DNA binding"/>
    <property type="evidence" value="ECO:0007669"/>
    <property type="project" value="InterPro"/>
</dbReference>